<name>A0A2S9IFT0_9GAMM</name>
<proteinExistence type="predicted"/>
<dbReference type="EMBL" id="PDET01000002">
    <property type="protein sequence ID" value="PRD16637.1"/>
    <property type="molecule type" value="Genomic_DNA"/>
</dbReference>
<dbReference type="RefSeq" id="WP_105591217.1">
    <property type="nucleotide sequence ID" value="NZ_PDET01000002.1"/>
</dbReference>
<organism evidence="2 3">
    <name type="scientific">Pantoea coffeiphila</name>
    <dbReference type="NCBI Taxonomy" id="1465635"/>
    <lineage>
        <taxon>Bacteria</taxon>
        <taxon>Pseudomonadati</taxon>
        <taxon>Pseudomonadota</taxon>
        <taxon>Gammaproteobacteria</taxon>
        <taxon>Enterobacterales</taxon>
        <taxon>Erwiniaceae</taxon>
        <taxon>Pantoea</taxon>
    </lineage>
</organism>
<dbReference type="Proteomes" id="UP000239181">
    <property type="component" value="Unassembled WGS sequence"/>
</dbReference>
<keyword evidence="2" id="KW-0449">Lipoprotein</keyword>
<comment type="caution">
    <text evidence="2">The sequence shown here is derived from an EMBL/GenBank/DDBJ whole genome shotgun (WGS) entry which is preliminary data.</text>
</comment>
<dbReference type="AlphaFoldDB" id="A0A2S9IFT0"/>
<keyword evidence="3" id="KW-1185">Reference proteome</keyword>
<gene>
    <name evidence="2" type="ORF">CQW29_02945</name>
</gene>
<evidence type="ECO:0000256" key="1">
    <source>
        <dbReference type="SAM" id="SignalP"/>
    </source>
</evidence>
<sequence length="88" mass="9778">MLRMLTLMICLAALAGCATMDSRTPENYQRNSFYSGTQQDYHCFFDSALCALDLPLSVVGDTLMAPFDGWYYYQTPDDGGKGNSKVVD</sequence>
<accession>A0A2S9IFT0</accession>
<evidence type="ECO:0000313" key="2">
    <source>
        <dbReference type="EMBL" id="PRD16637.1"/>
    </source>
</evidence>
<protein>
    <submittedName>
        <fullName evidence="2">YceK/YidQ family lipoprotein</fullName>
    </submittedName>
</protein>
<keyword evidence="1" id="KW-0732">Signal</keyword>
<evidence type="ECO:0000313" key="3">
    <source>
        <dbReference type="Proteomes" id="UP000239181"/>
    </source>
</evidence>
<dbReference type="OrthoDB" id="5679649at2"/>
<reference evidence="2 3" key="1">
    <citation type="submission" date="2017-10" db="EMBL/GenBank/DDBJ databases">
        <title>Draft genome of two endophytic bacteria isolated from 'guarana' Paullinia cupana (Mart.) Ducke.</title>
        <authorList>
            <person name="Siqueira K.A."/>
            <person name="Liotti R.G."/>
            <person name="Mendes T.A."/>
            <person name="Soares M.A."/>
        </authorList>
    </citation>
    <scope>NUCLEOTIDE SEQUENCE [LARGE SCALE GENOMIC DNA]</scope>
    <source>
        <strain evidence="2 3">342</strain>
    </source>
</reference>
<feature type="chain" id="PRO_5015742592" evidence="1">
    <location>
        <begin position="21"/>
        <end position="88"/>
    </location>
</feature>
<dbReference type="PROSITE" id="PS51257">
    <property type="entry name" value="PROKAR_LIPOPROTEIN"/>
    <property type="match status" value="1"/>
</dbReference>
<feature type="signal peptide" evidence="1">
    <location>
        <begin position="1"/>
        <end position="20"/>
    </location>
</feature>